<protein>
    <submittedName>
        <fullName evidence="1">Uncharacterized protein</fullName>
    </submittedName>
</protein>
<dbReference type="AlphaFoldDB" id="X1C4X9"/>
<organism evidence="1">
    <name type="scientific">marine sediment metagenome</name>
    <dbReference type="NCBI Taxonomy" id="412755"/>
    <lineage>
        <taxon>unclassified sequences</taxon>
        <taxon>metagenomes</taxon>
        <taxon>ecological metagenomes</taxon>
    </lineage>
</organism>
<dbReference type="EMBL" id="BART01011721">
    <property type="protein sequence ID" value="GAG88402.1"/>
    <property type="molecule type" value="Genomic_DNA"/>
</dbReference>
<reference evidence="1" key="1">
    <citation type="journal article" date="2014" name="Front. Microbiol.">
        <title>High frequency of phylogenetically diverse reductive dehalogenase-homologous genes in deep subseafloor sedimentary metagenomes.</title>
        <authorList>
            <person name="Kawai M."/>
            <person name="Futagami T."/>
            <person name="Toyoda A."/>
            <person name="Takaki Y."/>
            <person name="Nishi S."/>
            <person name="Hori S."/>
            <person name="Arai W."/>
            <person name="Tsubouchi T."/>
            <person name="Morono Y."/>
            <person name="Uchiyama I."/>
            <person name="Ito T."/>
            <person name="Fujiyama A."/>
            <person name="Inagaki F."/>
            <person name="Takami H."/>
        </authorList>
    </citation>
    <scope>NUCLEOTIDE SEQUENCE</scope>
    <source>
        <strain evidence="1">Expedition CK06-06</strain>
    </source>
</reference>
<dbReference type="Gene3D" id="2.40.10.480">
    <property type="match status" value="1"/>
</dbReference>
<sequence length="101" mass="11576">MNYNEYSPATNNIGQAKSRVAKEWPWDERPRRLKAMQADMGDVLWTKGYRVVPLTLAADQQRVLFHDGEKIVCLNRKNGEQMWASKPLSKRSPIATNFGPT</sequence>
<comment type="caution">
    <text evidence="1">The sequence shown here is derived from an EMBL/GenBank/DDBJ whole genome shotgun (WGS) entry which is preliminary data.</text>
</comment>
<proteinExistence type="predicted"/>
<evidence type="ECO:0000313" key="1">
    <source>
        <dbReference type="EMBL" id="GAG88402.1"/>
    </source>
</evidence>
<gene>
    <name evidence="1" type="ORF">S01H4_24817</name>
</gene>
<accession>X1C4X9</accession>
<feature type="non-terminal residue" evidence="1">
    <location>
        <position position="101"/>
    </location>
</feature>
<name>X1C4X9_9ZZZZ</name>